<reference evidence="2" key="1">
    <citation type="journal article" date="2019" name="Int. J. Syst. Evol. Microbiol.">
        <title>The Global Catalogue of Microorganisms (GCM) 10K type strain sequencing project: providing services to taxonomists for standard genome sequencing and annotation.</title>
        <authorList>
            <consortium name="The Broad Institute Genomics Platform"/>
            <consortium name="The Broad Institute Genome Sequencing Center for Infectious Disease"/>
            <person name="Wu L."/>
            <person name="Ma J."/>
        </authorList>
    </citation>
    <scope>NUCLEOTIDE SEQUENCE [LARGE SCALE GENOMIC DNA]</scope>
    <source>
        <strain evidence="2">CGMCC 1.10832</strain>
    </source>
</reference>
<protein>
    <submittedName>
        <fullName evidence="1">Uncharacterized protein</fullName>
    </submittedName>
</protein>
<evidence type="ECO:0000313" key="1">
    <source>
        <dbReference type="EMBL" id="GGC38704.1"/>
    </source>
</evidence>
<accession>A0ABQ1MDE1</accession>
<proteinExistence type="predicted"/>
<gene>
    <name evidence="1" type="ORF">GCM10011506_25120</name>
</gene>
<sequence length="109" mass="12710">MALLGILVAIVLLLQQPFTFNPYHHSSGKELKKENKTENREDSSHSEYHIVAYQVLNPVLQFNLFHSFDLLIELPTLEEKRFSEYTPSTKVFLNFFQTLFRKIISPNAP</sequence>
<organism evidence="1 2">
    <name type="scientific">Marivirga lumbricoides</name>
    <dbReference type="NCBI Taxonomy" id="1046115"/>
    <lineage>
        <taxon>Bacteria</taxon>
        <taxon>Pseudomonadati</taxon>
        <taxon>Bacteroidota</taxon>
        <taxon>Cytophagia</taxon>
        <taxon>Cytophagales</taxon>
        <taxon>Marivirgaceae</taxon>
        <taxon>Marivirga</taxon>
    </lineage>
</organism>
<dbReference type="EMBL" id="BMEC01000008">
    <property type="protein sequence ID" value="GGC38704.1"/>
    <property type="molecule type" value="Genomic_DNA"/>
</dbReference>
<keyword evidence="2" id="KW-1185">Reference proteome</keyword>
<dbReference type="Proteomes" id="UP000636010">
    <property type="component" value="Unassembled WGS sequence"/>
</dbReference>
<evidence type="ECO:0000313" key="2">
    <source>
        <dbReference type="Proteomes" id="UP000636010"/>
    </source>
</evidence>
<name>A0ABQ1MDE1_9BACT</name>
<comment type="caution">
    <text evidence="1">The sequence shown here is derived from an EMBL/GenBank/DDBJ whole genome shotgun (WGS) entry which is preliminary data.</text>
</comment>